<name>A0A9P5R030_9FUNG</name>
<dbReference type="EMBL" id="JAAAUQ010002996">
    <property type="protein sequence ID" value="KAF9119525.1"/>
    <property type="molecule type" value="Genomic_DNA"/>
</dbReference>
<gene>
    <name evidence="2" type="ORF">BG015_006301</name>
</gene>
<feature type="region of interest" description="Disordered" evidence="1">
    <location>
        <begin position="1"/>
        <end position="79"/>
    </location>
</feature>
<evidence type="ECO:0000313" key="3">
    <source>
        <dbReference type="Proteomes" id="UP000748756"/>
    </source>
</evidence>
<feature type="compositionally biased region" description="Basic and acidic residues" evidence="1">
    <location>
        <begin position="62"/>
        <end position="79"/>
    </location>
</feature>
<evidence type="ECO:0000313" key="2">
    <source>
        <dbReference type="EMBL" id="KAF9119525.1"/>
    </source>
</evidence>
<dbReference type="Proteomes" id="UP000748756">
    <property type="component" value="Unassembled WGS sequence"/>
</dbReference>
<dbReference type="OrthoDB" id="10571840at2759"/>
<proteinExistence type="predicted"/>
<accession>A0A9P5R030</accession>
<keyword evidence="3" id="KW-1185">Reference proteome</keyword>
<organism evidence="2 3">
    <name type="scientific">Linnemannia schmuckeri</name>
    <dbReference type="NCBI Taxonomy" id="64567"/>
    <lineage>
        <taxon>Eukaryota</taxon>
        <taxon>Fungi</taxon>
        <taxon>Fungi incertae sedis</taxon>
        <taxon>Mucoromycota</taxon>
        <taxon>Mortierellomycotina</taxon>
        <taxon>Mortierellomycetes</taxon>
        <taxon>Mortierellales</taxon>
        <taxon>Mortierellaceae</taxon>
        <taxon>Linnemannia</taxon>
    </lineage>
</organism>
<protein>
    <submittedName>
        <fullName evidence="2">Uncharacterized protein</fullName>
    </submittedName>
</protein>
<feature type="non-terminal residue" evidence="2">
    <location>
        <position position="113"/>
    </location>
</feature>
<dbReference type="AlphaFoldDB" id="A0A9P5R030"/>
<reference evidence="2" key="1">
    <citation type="journal article" date="2020" name="Fungal Divers.">
        <title>Resolving the Mortierellaceae phylogeny through synthesis of multi-gene phylogenetics and phylogenomics.</title>
        <authorList>
            <person name="Vandepol N."/>
            <person name="Liber J."/>
            <person name="Desiro A."/>
            <person name="Na H."/>
            <person name="Kennedy M."/>
            <person name="Barry K."/>
            <person name="Grigoriev I.V."/>
            <person name="Miller A.N."/>
            <person name="O'Donnell K."/>
            <person name="Stajich J.E."/>
            <person name="Bonito G."/>
        </authorList>
    </citation>
    <scope>NUCLEOTIDE SEQUENCE</scope>
    <source>
        <strain evidence="2">NRRL 6426</strain>
    </source>
</reference>
<comment type="caution">
    <text evidence="2">The sequence shown here is derived from an EMBL/GenBank/DDBJ whole genome shotgun (WGS) entry which is preliminary data.</text>
</comment>
<feature type="compositionally biased region" description="Acidic residues" evidence="1">
    <location>
        <begin position="15"/>
        <end position="50"/>
    </location>
</feature>
<evidence type="ECO:0000256" key="1">
    <source>
        <dbReference type="SAM" id="MobiDB-lite"/>
    </source>
</evidence>
<sequence length="113" mass="13042">MHKHPPMTTNRGDEYDPLEDSDFDNLDDDVEEEEEEWDEEDENMEVEEEKEPGLSSLISSYDPEKAGTIDNDDNYHSDVPEDEDALWTVREHRRVLARGGMVETQSSPSLQLS</sequence>